<dbReference type="AlphaFoldDB" id="A0A1B6DGM2"/>
<gene>
    <name evidence="1" type="ORF">g.58</name>
</gene>
<dbReference type="EMBL" id="GEDC01012457">
    <property type="protein sequence ID" value="JAS24841.1"/>
    <property type="molecule type" value="Transcribed_RNA"/>
</dbReference>
<sequence length="165" mass="18601">MYTPQQTFGLQNKNVLNTENIVELSCCRPIRKREAGCYVSGYPYVNQDHLAAEHVNRLRKVTPVTVDGKTVTTIRPEYIAACECKLDPCNLSTNSEALRFEIKGGVLKRGCDCIKKNGLQDYCPRRKCQGRPECLAYPGPVCEPSGGQHQVPRYRCQCPCKRLSF</sequence>
<reference evidence="1" key="1">
    <citation type="submission" date="2015-12" db="EMBL/GenBank/DDBJ databases">
        <title>De novo transcriptome assembly of four potential Pierce s Disease insect vectors from Arizona vineyards.</title>
        <authorList>
            <person name="Tassone E.E."/>
        </authorList>
    </citation>
    <scope>NUCLEOTIDE SEQUENCE</scope>
</reference>
<evidence type="ECO:0000313" key="1">
    <source>
        <dbReference type="EMBL" id="JAS24841.1"/>
    </source>
</evidence>
<proteinExistence type="predicted"/>
<accession>A0A1B6DGM2</accession>
<name>A0A1B6DGM2_9HEMI</name>
<protein>
    <submittedName>
        <fullName evidence="1">Uncharacterized protein</fullName>
    </submittedName>
</protein>
<organism evidence="1">
    <name type="scientific">Clastoptera arizonana</name>
    <name type="common">Arizona spittle bug</name>
    <dbReference type="NCBI Taxonomy" id="38151"/>
    <lineage>
        <taxon>Eukaryota</taxon>
        <taxon>Metazoa</taxon>
        <taxon>Ecdysozoa</taxon>
        <taxon>Arthropoda</taxon>
        <taxon>Hexapoda</taxon>
        <taxon>Insecta</taxon>
        <taxon>Pterygota</taxon>
        <taxon>Neoptera</taxon>
        <taxon>Paraneoptera</taxon>
        <taxon>Hemiptera</taxon>
        <taxon>Auchenorrhyncha</taxon>
        <taxon>Cercopoidea</taxon>
        <taxon>Clastopteridae</taxon>
        <taxon>Clastoptera</taxon>
    </lineage>
</organism>